<evidence type="ECO:0000313" key="3">
    <source>
        <dbReference type="EMBL" id="NYE18453.1"/>
    </source>
</evidence>
<keyword evidence="1" id="KW-0456">Lyase</keyword>
<reference evidence="3 4" key="1">
    <citation type="submission" date="2020-07" db="EMBL/GenBank/DDBJ databases">
        <title>Sequencing the genomes of 1000 actinobacteria strains.</title>
        <authorList>
            <person name="Klenk H.-P."/>
        </authorList>
    </citation>
    <scope>NUCLEOTIDE SEQUENCE [LARGE SCALE GENOMIC DNA]</scope>
    <source>
        <strain evidence="3 4">DSM 24662</strain>
    </source>
</reference>
<name>A0A7Y9GL15_9MICO</name>
<dbReference type="Pfam" id="PF04909">
    <property type="entry name" value="Amidohydro_2"/>
    <property type="match status" value="1"/>
</dbReference>
<sequence>MVRAIDVHVHPPTTEYLEGSGGSYFSNAFGIMDKAEPFSDLVSKFTDAGVERAVLLAWDAETMTRQPATSNEFIASVVEQHPDFFIGFGSIDPWKGREAIREVRRFKSRYGFTGVKLHPPAQSFSPADPRFFPLWDAIQSEGLVVLMHAGHTGFGAGLPGAGGVRLRHARPFPDIEEFATSFPRIPLICAHPGWPWHDDLLALAMHNANVYIDLSGWSPKYLPPSVVQHAKSLLQDKVLFGTDYPVISPERWISDLQAYGFKEDVVDKILYRNAARLLGVS</sequence>
<dbReference type="PANTHER" id="PTHR21240">
    <property type="entry name" value="2-AMINO-3-CARBOXYLMUCONATE-6-SEMIALDEHYDE DECARBOXYLASE"/>
    <property type="match status" value="1"/>
</dbReference>
<dbReference type="PANTHER" id="PTHR21240:SF19">
    <property type="entry name" value="CATALYTIC_ HYDROLASE"/>
    <property type="match status" value="1"/>
</dbReference>
<dbReference type="InterPro" id="IPR006680">
    <property type="entry name" value="Amidohydro-rel"/>
</dbReference>
<dbReference type="CDD" id="cd01292">
    <property type="entry name" value="metallo-dependent_hydrolases"/>
    <property type="match status" value="1"/>
</dbReference>
<dbReference type="Gene3D" id="3.20.20.140">
    <property type="entry name" value="Metal-dependent hydrolases"/>
    <property type="match status" value="1"/>
</dbReference>
<dbReference type="EMBL" id="JACCBV010000001">
    <property type="protein sequence ID" value="NYE18453.1"/>
    <property type="molecule type" value="Genomic_DNA"/>
</dbReference>
<organism evidence="3 4">
    <name type="scientific">Microbacterium immunditiarum</name>
    <dbReference type="NCBI Taxonomy" id="337480"/>
    <lineage>
        <taxon>Bacteria</taxon>
        <taxon>Bacillati</taxon>
        <taxon>Actinomycetota</taxon>
        <taxon>Actinomycetes</taxon>
        <taxon>Micrococcales</taxon>
        <taxon>Microbacteriaceae</taxon>
        <taxon>Microbacterium</taxon>
    </lineage>
</organism>
<dbReference type="RefSeq" id="WP_179487122.1">
    <property type="nucleotide sequence ID" value="NZ_JACCBV010000001.1"/>
</dbReference>
<evidence type="ECO:0000313" key="4">
    <source>
        <dbReference type="Proteomes" id="UP000576969"/>
    </source>
</evidence>
<dbReference type="GO" id="GO:0016831">
    <property type="term" value="F:carboxy-lyase activity"/>
    <property type="evidence" value="ECO:0007669"/>
    <property type="project" value="InterPro"/>
</dbReference>
<evidence type="ECO:0000259" key="2">
    <source>
        <dbReference type="Pfam" id="PF04909"/>
    </source>
</evidence>
<dbReference type="Proteomes" id="UP000576969">
    <property type="component" value="Unassembled WGS sequence"/>
</dbReference>
<evidence type="ECO:0000256" key="1">
    <source>
        <dbReference type="ARBA" id="ARBA00023239"/>
    </source>
</evidence>
<feature type="domain" description="Amidohydrolase-related" evidence="2">
    <location>
        <begin position="5"/>
        <end position="279"/>
    </location>
</feature>
<dbReference type="GO" id="GO:0016787">
    <property type="term" value="F:hydrolase activity"/>
    <property type="evidence" value="ECO:0007669"/>
    <property type="project" value="InterPro"/>
</dbReference>
<accession>A0A7Y9GL15</accession>
<keyword evidence="4" id="KW-1185">Reference proteome</keyword>
<dbReference type="InterPro" id="IPR032465">
    <property type="entry name" value="ACMSD"/>
</dbReference>
<dbReference type="InterPro" id="IPR032466">
    <property type="entry name" value="Metal_Hydrolase"/>
</dbReference>
<protein>
    <recommendedName>
        <fullName evidence="2">Amidohydrolase-related domain-containing protein</fullName>
    </recommendedName>
</protein>
<dbReference type="SUPFAM" id="SSF51556">
    <property type="entry name" value="Metallo-dependent hydrolases"/>
    <property type="match status" value="1"/>
</dbReference>
<gene>
    <name evidence="3" type="ORF">BJ991_000481</name>
</gene>
<comment type="caution">
    <text evidence="3">The sequence shown here is derived from an EMBL/GenBank/DDBJ whole genome shotgun (WGS) entry which is preliminary data.</text>
</comment>
<proteinExistence type="predicted"/>
<dbReference type="AlphaFoldDB" id="A0A7Y9GL15"/>